<keyword evidence="5 9" id="KW-0732">Signal</keyword>
<comment type="similarity">
    <text evidence="8">Belongs to the TonB-dependent receptor family.</text>
</comment>
<dbReference type="GO" id="GO:0009279">
    <property type="term" value="C:cell outer membrane"/>
    <property type="evidence" value="ECO:0007669"/>
    <property type="project" value="UniProtKB-SubCell"/>
</dbReference>
<dbReference type="Proteomes" id="UP000245880">
    <property type="component" value="Unassembled WGS sequence"/>
</dbReference>
<evidence type="ECO:0000313" key="12">
    <source>
        <dbReference type="Proteomes" id="UP000245880"/>
    </source>
</evidence>
<feature type="chain" id="PRO_5016264332" evidence="9">
    <location>
        <begin position="30"/>
        <end position="830"/>
    </location>
</feature>
<accession>A0A316AT39</accession>
<name>A0A316AT39_9BACT</name>
<evidence type="ECO:0000256" key="6">
    <source>
        <dbReference type="ARBA" id="ARBA00023136"/>
    </source>
</evidence>
<dbReference type="PANTHER" id="PTHR30069">
    <property type="entry name" value="TONB-DEPENDENT OUTER MEMBRANE RECEPTOR"/>
    <property type="match status" value="1"/>
</dbReference>
<keyword evidence="12" id="KW-1185">Reference proteome</keyword>
<dbReference type="SUPFAM" id="SSF49464">
    <property type="entry name" value="Carboxypeptidase regulatory domain-like"/>
    <property type="match status" value="1"/>
</dbReference>
<keyword evidence="4 8" id="KW-0812">Transmembrane</keyword>
<evidence type="ECO:0000256" key="2">
    <source>
        <dbReference type="ARBA" id="ARBA00022448"/>
    </source>
</evidence>
<dbReference type="InterPro" id="IPR039426">
    <property type="entry name" value="TonB-dep_rcpt-like"/>
</dbReference>
<keyword evidence="11" id="KW-0675">Receptor</keyword>
<comment type="caution">
    <text evidence="11">The sequence shown here is derived from an EMBL/GenBank/DDBJ whole genome shotgun (WGS) entry which is preliminary data.</text>
</comment>
<dbReference type="InterPro" id="IPR037066">
    <property type="entry name" value="Plug_dom_sf"/>
</dbReference>
<protein>
    <submittedName>
        <fullName evidence="11">Outer membrane receptor protein involved in Fe transport</fullName>
    </submittedName>
</protein>
<evidence type="ECO:0000313" key="11">
    <source>
        <dbReference type="EMBL" id="PWJ60469.1"/>
    </source>
</evidence>
<dbReference type="AlphaFoldDB" id="A0A316AT39"/>
<evidence type="ECO:0000256" key="4">
    <source>
        <dbReference type="ARBA" id="ARBA00022692"/>
    </source>
</evidence>
<dbReference type="Gene3D" id="2.60.40.1120">
    <property type="entry name" value="Carboxypeptidase-like, regulatory domain"/>
    <property type="match status" value="1"/>
</dbReference>
<dbReference type="Pfam" id="PF07715">
    <property type="entry name" value="Plug"/>
    <property type="match status" value="1"/>
</dbReference>
<evidence type="ECO:0000256" key="1">
    <source>
        <dbReference type="ARBA" id="ARBA00004571"/>
    </source>
</evidence>
<dbReference type="InterPro" id="IPR012910">
    <property type="entry name" value="Plug_dom"/>
</dbReference>
<sequence>MYLVKKMAHLKYTLLSTGLFLFVSFCTVAQPMAPKLATIKGKVKDEKGAIVSFVTIRVGDTSIATFSETDGTFQLKEVPYGDQNIEISSMEIKSETIKLHVDRPSHELNLVVAKTALDLNEVQIVQKTEKKELETQGFAVAVIETKEASLRNITTNELLNRAVGVRVRQNGGVGSNVEYNLNGMSGSAVGMFLDGIEISTYGSSFNLNNIPPAMIERIEVYKGVLPAHLSGDYVGGAINVVLKKDASQNNVSGSVSYGSFNTFQADVSGIYRNKKNGFTTRAAGFYTYTDNSYTTWGKFSKFVHPDRTLERYYKAKRFNNTYKSIGGRFEVGFTNVNWADLFFVGYNISDTYSEIPHGTTMARPYVGRFGEYQAHVVSLNYQKKDFLTKGLALNVNAVRSFRSTYVQDTVGQVYNWDGNPRMLIRNGQVIPVPAIAGMGQQGEASIVEVNRKITNMRANLGYTIAPGHRLSINHKLETTDRDDNDLLLPVNKDLVTVSKVMNNILAANYESQLLNNKLKTNLLFKYTFNSTIQTRPELIEQDGVNIVNRVQKKTVNNNKGYGATVSYNIIPKMYLIGSFQDSYVVATENQLYGDPENNILESPDLIPEKNVNYNIGFRYGTLQKGKHKLTLYGSLFWRNGYDKITLQAVEDEIVQGRESDADIQVTKYVNLERTQSRGFEGELIYVYDNRLNVLFNLSKFSTLFKQQYDANGKPHDLYDLQLPNEPFFTMNGSAQYRWKDVFQKKSILNIYYNTGFVAPFRTVWMESDWFTTPTQFYHDLGASYRLPNGKMVVSVDIKNMLNAEIYDNFGVQKPGRSFSIKLNYTISKFL</sequence>
<dbReference type="SUPFAM" id="SSF56935">
    <property type="entry name" value="Porins"/>
    <property type="match status" value="1"/>
</dbReference>
<dbReference type="GO" id="GO:0044718">
    <property type="term" value="P:siderophore transmembrane transport"/>
    <property type="evidence" value="ECO:0007669"/>
    <property type="project" value="TreeGrafter"/>
</dbReference>
<proteinExistence type="inferred from homology"/>
<dbReference type="EMBL" id="QGDT01000001">
    <property type="protein sequence ID" value="PWJ60469.1"/>
    <property type="molecule type" value="Genomic_DNA"/>
</dbReference>
<dbReference type="InterPro" id="IPR008969">
    <property type="entry name" value="CarboxyPept-like_regulatory"/>
</dbReference>
<evidence type="ECO:0000256" key="3">
    <source>
        <dbReference type="ARBA" id="ARBA00022452"/>
    </source>
</evidence>
<dbReference type="PANTHER" id="PTHR30069:SF29">
    <property type="entry name" value="HEMOGLOBIN AND HEMOGLOBIN-HAPTOGLOBIN-BINDING PROTEIN 1-RELATED"/>
    <property type="match status" value="1"/>
</dbReference>
<keyword evidence="3 8" id="KW-1134">Transmembrane beta strand</keyword>
<evidence type="ECO:0000256" key="5">
    <source>
        <dbReference type="ARBA" id="ARBA00022729"/>
    </source>
</evidence>
<evidence type="ECO:0000256" key="7">
    <source>
        <dbReference type="ARBA" id="ARBA00023237"/>
    </source>
</evidence>
<dbReference type="GO" id="GO:0015344">
    <property type="term" value="F:siderophore uptake transmembrane transporter activity"/>
    <property type="evidence" value="ECO:0007669"/>
    <property type="project" value="TreeGrafter"/>
</dbReference>
<dbReference type="PROSITE" id="PS52016">
    <property type="entry name" value="TONB_DEPENDENT_REC_3"/>
    <property type="match status" value="1"/>
</dbReference>
<feature type="signal peptide" evidence="9">
    <location>
        <begin position="1"/>
        <end position="29"/>
    </location>
</feature>
<keyword evidence="7 8" id="KW-0998">Cell outer membrane</keyword>
<dbReference type="Pfam" id="PF13715">
    <property type="entry name" value="CarbopepD_reg_2"/>
    <property type="match status" value="1"/>
</dbReference>
<dbReference type="InterPro" id="IPR036942">
    <property type="entry name" value="Beta-barrel_TonB_sf"/>
</dbReference>
<organism evidence="11 12">
    <name type="scientific">Dyadobacter jejuensis</name>
    <dbReference type="NCBI Taxonomy" id="1082580"/>
    <lineage>
        <taxon>Bacteria</taxon>
        <taxon>Pseudomonadati</taxon>
        <taxon>Bacteroidota</taxon>
        <taxon>Cytophagia</taxon>
        <taxon>Cytophagales</taxon>
        <taxon>Spirosomataceae</taxon>
        <taxon>Dyadobacter</taxon>
    </lineage>
</organism>
<comment type="subcellular location">
    <subcellularLocation>
        <location evidence="1 8">Cell outer membrane</location>
        <topology evidence="1 8">Multi-pass membrane protein</topology>
    </subcellularLocation>
</comment>
<evidence type="ECO:0000256" key="9">
    <source>
        <dbReference type="SAM" id="SignalP"/>
    </source>
</evidence>
<dbReference type="Gene3D" id="2.170.130.10">
    <property type="entry name" value="TonB-dependent receptor, plug domain"/>
    <property type="match status" value="1"/>
</dbReference>
<evidence type="ECO:0000256" key="8">
    <source>
        <dbReference type="PROSITE-ProRule" id="PRU01360"/>
    </source>
</evidence>
<dbReference type="Gene3D" id="2.40.170.20">
    <property type="entry name" value="TonB-dependent receptor, beta-barrel domain"/>
    <property type="match status" value="1"/>
</dbReference>
<reference evidence="11 12" key="1">
    <citation type="submission" date="2018-03" db="EMBL/GenBank/DDBJ databases">
        <title>Genomic Encyclopedia of Archaeal and Bacterial Type Strains, Phase II (KMG-II): from individual species to whole genera.</title>
        <authorList>
            <person name="Goeker M."/>
        </authorList>
    </citation>
    <scope>NUCLEOTIDE SEQUENCE [LARGE SCALE GENOMIC DNA]</scope>
    <source>
        <strain evidence="11 12">DSM 100346</strain>
    </source>
</reference>
<keyword evidence="2 8" id="KW-0813">Transport</keyword>
<keyword evidence="6 8" id="KW-0472">Membrane</keyword>
<feature type="domain" description="TonB-dependent receptor plug" evidence="10">
    <location>
        <begin position="138"/>
        <end position="236"/>
    </location>
</feature>
<gene>
    <name evidence="11" type="ORF">CLV98_101653</name>
</gene>
<evidence type="ECO:0000259" key="10">
    <source>
        <dbReference type="Pfam" id="PF07715"/>
    </source>
</evidence>